<accession>A0ABR4MQZ6</accession>
<organism evidence="5 6">
    <name type="scientific">Ceratocystis lukuohia</name>
    <dbReference type="NCBI Taxonomy" id="2019550"/>
    <lineage>
        <taxon>Eukaryota</taxon>
        <taxon>Fungi</taxon>
        <taxon>Dikarya</taxon>
        <taxon>Ascomycota</taxon>
        <taxon>Pezizomycotina</taxon>
        <taxon>Sordariomycetes</taxon>
        <taxon>Hypocreomycetidae</taxon>
        <taxon>Microascales</taxon>
        <taxon>Ceratocystidaceae</taxon>
        <taxon>Ceratocystis</taxon>
    </lineage>
</organism>
<keyword evidence="3" id="KW-0732">Signal</keyword>
<dbReference type="Proteomes" id="UP001610728">
    <property type="component" value="Unassembled WGS sequence"/>
</dbReference>
<dbReference type="SUPFAM" id="SSF50630">
    <property type="entry name" value="Acid proteases"/>
    <property type="match status" value="1"/>
</dbReference>
<comment type="similarity">
    <text evidence="1">Belongs to the peptidase A1 family.</text>
</comment>
<dbReference type="EMBL" id="JABSNW010000001">
    <property type="protein sequence ID" value="KAL2890679.1"/>
    <property type="molecule type" value="Genomic_DNA"/>
</dbReference>
<dbReference type="PANTHER" id="PTHR47966">
    <property type="entry name" value="BETA-SITE APP-CLEAVING ENZYME, ISOFORM A-RELATED"/>
    <property type="match status" value="1"/>
</dbReference>
<evidence type="ECO:0000313" key="5">
    <source>
        <dbReference type="EMBL" id="KAL2890679.1"/>
    </source>
</evidence>
<feature type="chain" id="PRO_5045320210" description="Peptidase A1 domain-containing protein" evidence="3">
    <location>
        <begin position="22"/>
        <end position="425"/>
    </location>
</feature>
<feature type="domain" description="Peptidase A1" evidence="4">
    <location>
        <begin position="100"/>
        <end position="409"/>
    </location>
</feature>
<dbReference type="InterPro" id="IPR001461">
    <property type="entry name" value="Aspartic_peptidase_A1"/>
</dbReference>
<dbReference type="InterPro" id="IPR021109">
    <property type="entry name" value="Peptidase_aspartic_dom_sf"/>
</dbReference>
<name>A0ABR4MQZ6_9PEZI</name>
<dbReference type="PANTHER" id="PTHR47966:SF2">
    <property type="entry name" value="ASPERGILLOPEPSIN-1-RELATED"/>
    <property type="match status" value="1"/>
</dbReference>
<evidence type="ECO:0000256" key="3">
    <source>
        <dbReference type="SAM" id="SignalP"/>
    </source>
</evidence>
<comment type="caution">
    <text evidence="5">The sequence shown here is derived from an EMBL/GenBank/DDBJ whole genome shotgun (WGS) entry which is preliminary data.</text>
</comment>
<dbReference type="RefSeq" id="XP_070861859.1">
    <property type="nucleotide sequence ID" value="XM_070999619.1"/>
</dbReference>
<feature type="region of interest" description="Disordered" evidence="2">
    <location>
        <begin position="20"/>
        <end position="51"/>
    </location>
</feature>
<dbReference type="InterPro" id="IPR033121">
    <property type="entry name" value="PEPTIDASE_A1"/>
</dbReference>
<dbReference type="Gene3D" id="2.40.70.10">
    <property type="entry name" value="Acid Proteases"/>
    <property type="match status" value="2"/>
</dbReference>
<feature type="signal peptide" evidence="3">
    <location>
        <begin position="1"/>
        <end position="21"/>
    </location>
</feature>
<feature type="compositionally biased region" description="Polar residues" evidence="2">
    <location>
        <begin position="28"/>
        <end position="37"/>
    </location>
</feature>
<gene>
    <name evidence="5" type="ORF">HOO65_010037</name>
</gene>
<sequence>MPLSWRLIIATALKISPTILASPRRNGPHSNTPPTSRHSMRVEWAPDGESSRDPALTLAGVYAKYGAPMPGDLEAAVAQKMKRDMGSIEVRPRDDYLNKFYIIAEIGDPKFSYPLILDTSTPDLWLVSTSATNPDTPDQEPYYPKGSLSSDLVLGSTWRIGSEDKPSMSGDVFKDSITVGDLTIDEQAIQVATHLSKEFDTLEGLSGVLGLGFSSRSSIKPVPLTSFVESAMDQLNKKIFSIGLRHECFGKLNFGFIDRQAFVGDIGYSLVSSEAGFWNFTLGGLYAGDGQGLGTEYGIADTATPLLLLPMQYSTAYYNMVQGAHKSDLYGGFVFPCNAKMADFSFQVGSVKITIPGRYMNFAPVNEDFTICFGALQPSDKLGFNVIGSVAFKASFVVFDPENQIIGWAQNKPSLYSWRSRVSAA</sequence>
<keyword evidence="6" id="KW-1185">Reference proteome</keyword>
<reference evidence="5 6" key="1">
    <citation type="submission" date="2020-05" db="EMBL/GenBank/DDBJ databases">
        <title>Ceratocystis lukuohia genome.</title>
        <authorList>
            <person name="Harrington T.C."/>
            <person name="Kim K."/>
            <person name="Mayers C.G."/>
        </authorList>
    </citation>
    <scope>NUCLEOTIDE SEQUENCE [LARGE SCALE GENOMIC DNA]</scope>
    <source>
        <strain evidence="5 6">C4212</strain>
    </source>
</reference>
<protein>
    <recommendedName>
        <fullName evidence="4">Peptidase A1 domain-containing protein</fullName>
    </recommendedName>
</protein>
<evidence type="ECO:0000256" key="1">
    <source>
        <dbReference type="ARBA" id="ARBA00007447"/>
    </source>
</evidence>
<evidence type="ECO:0000256" key="2">
    <source>
        <dbReference type="SAM" id="MobiDB-lite"/>
    </source>
</evidence>
<dbReference type="PROSITE" id="PS51767">
    <property type="entry name" value="PEPTIDASE_A1"/>
    <property type="match status" value="1"/>
</dbReference>
<proteinExistence type="inferred from homology"/>
<dbReference type="GeneID" id="98114283"/>
<evidence type="ECO:0000259" key="4">
    <source>
        <dbReference type="PROSITE" id="PS51767"/>
    </source>
</evidence>
<evidence type="ECO:0000313" key="6">
    <source>
        <dbReference type="Proteomes" id="UP001610728"/>
    </source>
</evidence>
<dbReference type="Pfam" id="PF00026">
    <property type="entry name" value="Asp"/>
    <property type="match status" value="1"/>
</dbReference>
<dbReference type="PRINTS" id="PR00792">
    <property type="entry name" value="PEPSIN"/>
</dbReference>